<dbReference type="Gene3D" id="3.40.50.1370">
    <property type="entry name" value="Aspartate/ornithine carbamoyltransferase"/>
    <property type="match status" value="2"/>
</dbReference>
<dbReference type="PANTHER" id="PTHR45753">
    <property type="entry name" value="ORNITHINE CARBAMOYLTRANSFERASE, MITOCHONDRIAL"/>
    <property type="match status" value="1"/>
</dbReference>
<dbReference type="Proteomes" id="UP001183176">
    <property type="component" value="Unassembled WGS sequence"/>
</dbReference>
<proteinExistence type="predicted"/>
<reference evidence="4" key="1">
    <citation type="submission" date="2023-07" db="EMBL/GenBank/DDBJ databases">
        <title>30 novel species of actinomycetes from the DSMZ collection.</title>
        <authorList>
            <person name="Nouioui I."/>
        </authorList>
    </citation>
    <scope>NUCLEOTIDE SEQUENCE [LARGE SCALE GENOMIC DNA]</scope>
    <source>
        <strain evidence="4">DSM 44399</strain>
    </source>
</reference>
<sequence>MISILDLRREELLALFSAAARLQAGLVRPETPLGGKILLTAFFEPSTRTRLSFESAAHRLGGAVISIPDARLTSVHKGESLADTGFMLGTYADVVVLRHTAESSVDDIRAAGMETPLVNGGNGCDEHPTQALADWYTLLKWRTELGDENPPEDRRISLCMLGTPRRMRSMRSFLLAATTHFPHAVRELLVVSDDPEPLDDDLTKRLTHAGIGHRCATGPQADLAEFAEFDVIYQNSLTLVDQGYQMLGSKIRLDANTPLGPDAVVMHPLARQAELSTDLDHTPHNLYFEQVGGAVFVRQALLLAITDRLTRALGANDRQFLS</sequence>
<gene>
    <name evidence="3" type="ORF">RM423_11095</name>
</gene>
<dbReference type="PRINTS" id="PR00101">
    <property type="entry name" value="ATCASE"/>
</dbReference>
<organism evidence="3 4">
    <name type="scientific">Jatrophihabitans lederbergiae</name>
    <dbReference type="NCBI Taxonomy" id="3075547"/>
    <lineage>
        <taxon>Bacteria</taxon>
        <taxon>Bacillati</taxon>
        <taxon>Actinomycetota</taxon>
        <taxon>Actinomycetes</taxon>
        <taxon>Jatrophihabitantales</taxon>
        <taxon>Jatrophihabitantaceae</taxon>
        <taxon>Jatrophihabitans</taxon>
    </lineage>
</organism>
<dbReference type="PRINTS" id="PR00100">
    <property type="entry name" value="AOTCASE"/>
</dbReference>
<evidence type="ECO:0000259" key="2">
    <source>
        <dbReference type="Pfam" id="PF02729"/>
    </source>
</evidence>
<comment type="caution">
    <text evidence="3">The sequence shown here is derived from an EMBL/GenBank/DDBJ whole genome shotgun (WGS) entry which is preliminary data.</text>
</comment>
<accession>A0ABU2JB38</accession>
<dbReference type="InterPro" id="IPR036901">
    <property type="entry name" value="Asp/Orn_carbamoylTrfase_sf"/>
</dbReference>
<dbReference type="InterPro" id="IPR006130">
    <property type="entry name" value="Asp/Orn_carbamoylTrfase"/>
</dbReference>
<feature type="domain" description="Aspartate/ornithine carbamoyltransferase carbamoyl-P binding" evidence="2">
    <location>
        <begin position="2"/>
        <end position="138"/>
    </location>
</feature>
<protein>
    <recommendedName>
        <fullName evidence="2">Aspartate/ornithine carbamoyltransferase carbamoyl-P binding domain-containing protein</fullName>
    </recommendedName>
</protein>
<keyword evidence="1" id="KW-0808">Transferase</keyword>
<dbReference type="PROSITE" id="PS00097">
    <property type="entry name" value="CARBAMOYLTRANSFERASE"/>
    <property type="match status" value="1"/>
</dbReference>
<evidence type="ECO:0000256" key="1">
    <source>
        <dbReference type="ARBA" id="ARBA00022679"/>
    </source>
</evidence>
<dbReference type="RefSeq" id="WP_311423095.1">
    <property type="nucleotide sequence ID" value="NZ_JAVREH010000011.1"/>
</dbReference>
<keyword evidence="4" id="KW-1185">Reference proteome</keyword>
<name>A0ABU2JB38_9ACTN</name>
<dbReference type="SUPFAM" id="SSF53671">
    <property type="entry name" value="Aspartate/ornithine carbamoyltransferase"/>
    <property type="match status" value="1"/>
</dbReference>
<dbReference type="EMBL" id="JAVREH010000011">
    <property type="protein sequence ID" value="MDT0261943.1"/>
    <property type="molecule type" value="Genomic_DNA"/>
</dbReference>
<dbReference type="InterPro" id="IPR006132">
    <property type="entry name" value="Asp/Orn_carbamoyltranf_P-bd"/>
</dbReference>
<dbReference type="Pfam" id="PF02729">
    <property type="entry name" value="OTCace_N"/>
    <property type="match status" value="1"/>
</dbReference>
<evidence type="ECO:0000313" key="4">
    <source>
        <dbReference type="Proteomes" id="UP001183176"/>
    </source>
</evidence>
<evidence type="ECO:0000313" key="3">
    <source>
        <dbReference type="EMBL" id="MDT0261943.1"/>
    </source>
</evidence>
<dbReference type="PANTHER" id="PTHR45753:SF6">
    <property type="entry name" value="ASPARTATE CARBAMOYLTRANSFERASE"/>
    <property type="match status" value="1"/>
</dbReference>